<comment type="caution">
    <text evidence="2">The sequence shown here is derived from an EMBL/GenBank/DDBJ whole genome shotgun (WGS) entry which is preliminary data.</text>
</comment>
<feature type="signal peptide" evidence="1">
    <location>
        <begin position="1"/>
        <end position="25"/>
    </location>
</feature>
<accession>A0A7X0IJL5</accession>
<dbReference type="AlphaFoldDB" id="A0A7X0IJL5"/>
<dbReference type="EMBL" id="JACHIU010000001">
    <property type="protein sequence ID" value="MBB6475198.1"/>
    <property type="molecule type" value="Genomic_DNA"/>
</dbReference>
<dbReference type="RefSeq" id="WP_221474942.1">
    <property type="nucleotide sequence ID" value="NZ_BAAALO010000047.1"/>
</dbReference>
<evidence type="ECO:0000313" key="3">
    <source>
        <dbReference type="Proteomes" id="UP000555564"/>
    </source>
</evidence>
<sequence>MKNVAMVVSLAGIALSGAFGTAAPAGGPPGADGRIYVSREQYRVLLAQCRYADTPVMRADCRTRTEQRYAVGTRALESLDCRTYSGVTVCGELTLSVREQACVRQAVARGLTSRRAEVECYAFY</sequence>
<reference evidence="2 3" key="1">
    <citation type="submission" date="2020-08" db="EMBL/GenBank/DDBJ databases">
        <title>Sequencing the genomes of 1000 actinobacteria strains.</title>
        <authorList>
            <person name="Klenk H.-P."/>
        </authorList>
    </citation>
    <scope>NUCLEOTIDE SEQUENCE [LARGE SCALE GENOMIC DNA]</scope>
    <source>
        <strain evidence="2 3">DSM 44936</strain>
    </source>
</reference>
<protein>
    <submittedName>
        <fullName evidence="2">Uncharacterized protein</fullName>
    </submittedName>
</protein>
<proteinExistence type="predicted"/>
<evidence type="ECO:0000313" key="2">
    <source>
        <dbReference type="EMBL" id="MBB6475198.1"/>
    </source>
</evidence>
<keyword evidence="3" id="KW-1185">Reference proteome</keyword>
<feature type="chain" id="PRO_5039007031" evidence="1">
    <location>
        <begin position="26"/>
        <end position="124"/>
    </location>
</feature>
<keyword evidence="1" id="KW-0732">Signal</keyword>
<name>A0A7X0IJL5_9ACTN</name>
<evidence type="ECO:0000256" key="1">
    <source>
        <dbReference type="SAM" id="SignalP"/>
    </source>
</evidence>
<organism evidence="2 3">
    <name type="scientific">Sphaerisporangium rubeum</name>
    <dbReference type="NCBI Taxonomy" id="321317"/>
    <lineage>
        <taxon>Bacteria</taxon>
        <taxon>Bacillati</taxon>
        <taxon>Actinomycetota</taxon>
        <taxon>Actinomycetes</taxon>
        <taxon>Streptosporangiales</taxon>
        <taxon>Streptosporangiaceae</taxon>
        <taxon>Sphaerisporangium</taxon>
    </lineage>
</organism>
<gene>
    <name evidence="2" type="ORF">BJ992_004629</name>
</gene>
<dbReference type="Proteomes" id="UP000555564">
    <property type="component" value="Unassembled WGS sequence"/>
</dbReference>